<comment type="caution">
    <text evidence="1">The sequence shown here is derived from an EMBL/GenBank/DDBJ whole genome shotgun (WGS) entry which is preliminary data.</text>
</comment>
<protein>
    <submittedName>
        <fullName evidence="1">Uncharacterized protein</fullName>
    </submittedName>
</protein>
<dbReference type="EMBL" id="JAHWXT010000004">
    <property type="protein sequence ID" value="MCF0265477.1"/>
    <property type="molecule type" value="Genomic_DNA"/>
</dbReference>
<evidence type="ECO:0000313" key="1">
    <source>
        <dbReference type="EMBL" id="MCF0265477.1"/>
    </source>
</evidence>
<reference evidence="1" key="1">
    <citation type="submission" date="2021-07" db="EMBL/GenBank/DDBJ databases">
        <authorList>
            <person name="Fernandez M."/>
            <person name="Pereira P."/>
            <person name="Torres Tejerizo G.A."/>
            <person name="Gonzalez P."/>
            <person name="Agostini E."/>
        </authorList>
    </citation>
    <scope>NUCLEOTIDE SEQUENCE</scope>
    <source>
        <strain evidence="1">SFC 500-1A</strain>
    </source>
</reference>
<gene>
    <name evidence="1" type="ORF">KW868_13565</name>
</gene>
<sequence length="403" mass="44402">MKLLPIAGINNVANDDALQIGGDNPRLFVKDAINVDISETGRISLRKSESLITNKNYRNIWQSPLHRDVFATLDRQLVKINTLDWSHDVILDHLNHEFICYEVLNNLIFISTVSGIFVYNGFQLEPLTVDNPASPLLESRIEGGTLGTGDYVVAISYSRNGKESGLSEHVQSHIDILGKGDVLQGSLVVQLPYCLDASISEVNIYCSARNGSELRKYGSYPTSTSQVIIDRDDHLGRANQFISMSAMPSGKFMKYWQGRLLTADKNIIRFSQAMAYHLHDERHDFIMLPQRISFILPVDGGIWVGQVDHVVFLSGAEPSEMTFVKKTAHSPIPYSAVEVDSDLIGADISQGGGKTALWLSENGYVIGTSTGQIIELHTSVLNGITAKSGRSVSLGRRLITLVS</sequence>
<dbReference type="Proteomes" id="UP000887320">
    <property type="component" value="Unassembled WGS sequence"/>
</dbReference>
<proteinExistence type="predicted"/>
<accession>A0A8X8GKF0</accession>
<name>A0A8X8GKF0_ACIGI</name>
<dbReference type="RefSeq" id="WP_234623653.1">
    <property type="nucleotide sequence ID" value="NZ_JAHWXT010000004.1"/>
</dbReference>
<dbReference type="AlphaFoldDB" id="A0A8X8GKF0"/>
<organism evidence="1 2">
    <name type="scientific">Acinetobacter guillouiae</name>
    <name type="common">Acinetobacter genomosp. 11</name>
    <dbReference type="NCBI Taxonomy" id="106649"/>
    <lineage>
        <taxon>Bacteria</taxon>
        <taxon>Pseudomonadati</taxon>
        <taxon>Pseudomonadota</taxon>
        <taxon>Gammaproteobacteria</taxon>
        <taxon>Moraxellales</taxon>
        <taxon>Moraxellaceae</taxon>
        <taxon>Acinetobacter</taxon>
    </lineage>
</organism>
<evidence type="ECO:0000313" key="2">
    <source>
        <dbReference type="Proteomes" id="UP000887320"/>
    </source>
</evidence>